<keyword evidence="1" id="KW-0732">Signal</keyword>
<proteinExistence type="predicted"/>
<protein>
    <recommendedName>
        <fullName evidence="2">T20D4.11-like domain-containing protein</fullName>
    </recommendedName>
</protein>
<dbReference type="CTD" id="9820221"/>
<evidence type="ECO:0000313" key="3">
    <source>
        <dbReference type="EMBL" id="KAF1753809.1"/>
    </source>
</evidence>
<dbReference type="InterPro" id="IPR002542">
    <property type="entry name" value="T20D4.11-like_dom"/>
</dbReference>
<evidence type="ECO:0000313" key="4">
    <source>
        <dbReference type="Proteomes" id="UP000483820"/>
    </source>
</evidence>
<dbReference type="EMBL" id="WUAV01000005">
    <property type="protein sequence ID" value="KAF1753809.1"/>
    <property type="molecule type" value="Genomic_DNA"/>
</dbReference>
<sequence>MLYLATLLLLLSSPPSVFTVPESCFLPEIRDEARNCINQLSPMYDNLKRVLAGTRKSQNITKDINDYCELSLKCYKSLQACAGIDKNLISNIDGVCDLYNFQAGKFGHCYVKMDEDGYDSCTYSFFMSPIYIDVKNNRQRCQSLKSNGKCVKQRTSQKCSKDYVDDFDDHLDGQLKRFNC</sequence>
<feature type="domain" description="T20D4.11-like" evidence="2">
    <location>
        <begin position="31"/>
        <end position="180"/>
    </location>
</feature>
<organism evidence="3 4">
    <name type="scientific">Caenorhabditis remanei</name>
    <name type="common">Caenorhabditis vulgaris</name>
    <dbReference type="NCBI Taxonomy" id="31234"/>
    <lineage>
        <taxon>Eukaryota</taxon>
        <taxon>Metazoa</taxon>
        <taxon>Ecdysozoa</taxon>
        <taxon>Nematoda</taxon>
        <taxon>Chromadorea</taxon>
        <taxon>Rhabditida</taxon>
        <taxon>Rhabditina</taxon>
        <taxon>Rhabditomorpha</taxon>
        <taxon>Rhabditoidea</taxon>
        <taxon>Rhabditidae</taxon>
        <taxon>Peloderinae</taxon>
        <taxon>Caenorhabditis</taxon>
    </lineage>
</organism>
<dbReference type="PANTHER" id="PTHR37429">
    <property type="entry name" value="PROTEIN CBG19148-RELATED"/>
    <property type="match status" value="1"/>
</dbReference>
<dbReference type="GeneID" id="9820221"/>
<dbReference type="Pfam" id="PF01579">
    <property type="entry name" value="DUF19"/>
    <property type="match status" value="1"/>
</dbReference>
<name>A0A6A5GH98_CAERE</name>
<dbReference type="AlphaFoldDB" id="A0A6A5GH98"/>
<comment type="caution">
    <text evidence="3">The sequence shown here is derived from an EMBL/GenBank/DDBJ whole genome shotgun (WGS) entry which is preliminary data.</text>
</comment>
<gene>
    <name evidence="3" type="ORF">GCK72_020366</name>
</gene>
<feature type="signal peptide" evidence="1">
    <location>
        <begin position="1"/>
        <end position="19"/>
    </location>
</feature>
<reference evidence="3 4" key="1">
    <citation type="submission" date="2019-12" db="EMBL/GenBank/DDBJ databases">
        <title>Chromosome-level assembly of the Caenorhabditis remanei genome.</title>
        <authorList>
            <person name="Teterina A.A."/>
            <person name="Willis J.H."/>
            <person name="Phillips P.C."/>
        </authorList>
    </citation>
    <scope>NUCLEOTIDE SEQUENCE [LARGE SCALE GENOMIC DNA]</scope>
    <source>
        <strain evidence="3 4">PX506</strain>
        <tissue evidence="3">Whole organism</tissue>
    </source>
</reference>
<dbReference type="RefSeq" id="XP_003115909.2">
    <property type="nucleotide sequence ID" value="XM_003115861.2"/>
</dbReference>
<dbReference type="PANTHER" id="PTHR37429:SF3">
    <property type="entry name" value="DUF19 DOMAIN-CONTAINING PROTEIN"/>
    <property type="match status" value="1"/>
</dbReference>
<dbReference type="KEGG" id="crq:GCK72_020366"/>
<accession>A0A6A5GH98</accession>
<evidence type="ECO:0000256" key="1">
    <source>
        <dbReference type="SAM" id="SignalP"/>
    </source>
</evidence>
<feature type="chain" id="PRO_5025572126" description="T20D4.11-like domain-containing protein" evidence="1">
    <location>
        <begin position="20"/>
        <end position="180"/>
    </location>
</feature>
<evidence type="ECO:0000259" key="2">
    <source>
        <dbReference type="Pfam" id="PF01579"/>
    </source>
</evidence>
<dbReference type="Proteomes" id="UP000483820">
    <property type="component" value="Chromosome V"/>
</dbReference>